<evidence type="ECO:0000256" key="5">
    <source>
        <dbReference type="ARBA" id="ARBA00023136"/>
    </source>
</evidence>
<dbReference type="OrthoDB" id="5242917at2"/>
<evidence type="ECO:0000256" key="6">
    <source>
        <dbReference type="ARBA" id="ARBA00023196"/>
    </source>
</evidence>
<keyword evidence="7 8" id="KW-0066">ATP synthesis</keyword>
<dbReference type="GO" id="GO:0046933">
    <property type="term" value="F:proton-transporting ATP synthase activity, rotational mechanism"/>
    <property type="evidence" value="ECO:0007669"/>
    <property type="project" value="UniProtKB-UniRule"/>
</dbReference>
<dbReference type="PROSITE" id="PS00389">
    <property type="entry name" value="ATPASE_DELTA"/>
    <property type="match status" value="1"/>
</dbReference>
<evidence type="ECO:0000313" key="11">
    <source>
        <dbReference type="Proteomes" id="UP000254236"/>
    </source>
</evidence>
<keyword evidence="2 8" id="KW-0813">Transport</keyword>
<evidence type="ECO:0000313" key="12">
    <source>
        <dbReference type="Proteomes" id="UP000282185"/>
    </source>
</evidence>
<dbReference type="KEGG" id="bsau:DWV08_07015"/>
<dbReference type="GO" id="GO:0005886">
    <property type="term" value="C:plasma membrane"/>
    <property type="evidence" value="ECO:0007669"/>
    <property type="project" value="UniProtKB-SubCell"/>
</dbReference>
<evidence type="ECO:0000256" key="4">
    <source>
        <dbReference type="ARBA" id="ARBA00023065"/>
    </source>
</evidence>
<comment type="function">
    <text evidence="8">This protein is part of the stalk that links CF(0) to CF(1). It either transmits conformational changes from CF(0) to CF(1) or is implicated in proton conduction.</text>
</comment>
<proteinExistence type="inferred from homology"/>
<keyword evidence="5 8" id="KW-0472">Membrane</keyword>
<dbReference type="GO" id="GO:0045259">
    <property type="term" value="C:proton-transporting ATP synthase complex"/>
    <property type="evidence" value="ECO:0007669"/>
    <property type="project" value="UniProtKB-KW"/>
</dbReference>
<keyword evidence="8" id="KW-1003">Cell membrane</keyword>
<dbReference type="PRINTS" id="PR00125">
    <property type="entry name" value="ATPASEDELTA"/>
</dbReference>
<comment type="subcellular location">
    <subcellularLocation>
        <location evidence="8">Cell membrane</location>
        <topology evidence="8">Peripheral membrane protein</topology>
    </subcellularLocation>
    <subcellularLocation>
        <location evidence="1">Membrane</location>
    </subcellularLocation>
</comment>
<evidence type="ECO:0000256" key="8">
    <source>
        <dbReference type="HAMAP-Rule" id="MF_01416"/>
    </source>
</evidence>
<evidence type="ECO:0000256" key="2">
    <source>
        <dbReference type="ARBA" id="ARBA00022448"/>
    </source>
</evidence>
<keyword evidence="11" id="KW-1185">Reference proteome</keyword>
<keyword evidence="4 8" id="KW-0406">Ion transport</keyword>
<dbReference type="EMBL" id="CP031356">
    <property type="protein sequence ID" value="AXK45392.1"/>
    <property type="molecule type" value="Genomic_DNA"/>
</dbReference>
<dbReference type="PANTHER" id="PTHR11910">
    <property type="entry name" value="ATP SYNTHASE DELTA CHAIN"/>
    <property type="match status" value="1"/>
</dbReference>
<dbReference type="AlphaFoldDB" id="A0A345YN90"/>
<evidence type="ECO:0000313" key="10">
    <source>
        <dbReference type="EMBL" id="RRR21851.1"/>
    </source>
</evidence>
<name>A0A345YN90_9MICO</name>
<comment type="similarity">
    <text evidence="8">Belongs to the ATPase delta chain family.</text>
</comment>
<organism evidence="10 12">
    <name type="scientific">Brachybacterium saurashtrense</name>
    <dbReference type="NCBI Taxonomy" id="556288"/>
    <lineage>
        <taxon>Bacteria</taxon>
        <taxon>Bacillati</taxon>
        <taxon>Actinomycetota</taxon>
        <taxon>Actinomycetes</taxon>
        <taxon>Micrococcales</taxon>
        <taxon>Dermabacteraceae</taxon>
        <taxon>Brachybacterium</taxon>
    </lineage>
</organism>
<dbReference type="InterPro" id="IPR020781">
    <property type="entry name" value="ATPase_OSCP/d_CS"/>
</dbReference>
<dbReference type="Pfam" id="PF00213">
    <property type="entry name" value="OSCP"/>
    <property type="match status" value="1"/>
</dbReference>
<dbReference type="Proteomes" id="UP000254236">
    <property type="component" value="Chromosome"/>
</dbReference>
<dbReference type="NCBIfam" id="NF009967">
    <property type="entry name" value="PRK13430.1"/>
    <property type="match status" value="1"/>
</dbReference>
<dbReference type="InterPro" id="IPR000711">
    <property type="entry name" value="ATPase_OSCP/dsu"/>
</dbReference>
<dbReference type="Proteomes" id="UP000282185">
    <property type="component" value="Unassembled WGS sequence"/>
</dbReference>
<accession>A0A345YN90</accession>
<keyword evidence="6 8" id="KW-0139">CF(1)</keyword>
<dbReference type="HAMAP" id="MF_01416">
    <property type="entry name" value="ATP_synth_delta_bact"/>
    <property type="match status" value="1"/>
</dbReference>
<gene>
    <name evidence="8" type="primary">atpH</name>
    <name evidence="9" type="ORF">DWV08_07015</name>
    <name evidence="10" type="ORF">DXU92_11055</name>
</gene>
<evidence type="ECO:0000256" key="7">
    <source>
        <dbReference type="ARBA" id="ARBA00023310"/>
    </source>
</evidence>
<evidence type="ECO:0000256" key="3">
    <source>
        <dbReference type="ARBA" id="ARBA00022781"/>
    </source>
</evidence>
<protein>
    <recommendedName>
        <fullName evidence="8">ATP synthase subunit delta</fullName>
    </recommendedName>
    <alternativeName>
        <fullName evidence="8">ATP synthase F(1) sector subunit delta</fullName>
    </alternativeName>
    <alternativeName>
        <fullName evidence="8">F-type ATPase subunit delta</fullName>
        <shortName evidence="8">F-ATPase subunit delta</shortName>
    </alternativeName>
</protein>
<reference evidence="9 11" key="1">
    <citation type="submission" date="2018-07" db="EMBL/GenBank/DDBJ databases">
        <title>Brachybacterium saurashtrense DSM 23186 genome sequence.</title>
        <authorList>
            <person name="Guo L."/>
        </authorList>
    </citation>
    <scope>NUCLEOTIDE SEQUENCE [LARGE SCALE GENOMIC DNA]</scope>
    <source>
        <strain evidence="9 11">DSM 23186</strain>
    </source>
</reference>
<reference evidence="10 12" key="2">
    <citation type="submission" date="2018-08" db="EMBL/GenBank/DDBJ databases">
        <title>Brachybacterium saurashtrense DSM 23186.</title>
        <authorList>
            <person name="Li Y."/>
        </authorList>
    </citation>
    <scope>NUCLEOTIDE SEQUENCE [LARGE SCALE GENOMIC DNA]</scope>
    <source>
        <strain evidence="10 12">DSM 23186</strain>
    </source>
</reference>
<dbReference type="NCBIfam" id="TIGR01145">
    <property type="entry name" value="ATP_synt_delta"/>
    <property type="match status" value="1"/>
</dbReference>
<sequence length="271" mass="29339">MRGTSSTSFAEVLRQVEAAHAADSSAREPEAQELFSVADAIDSSNQLVRTLSDPGRPAEVKEAAVRALLSSRVSPRTLETTLEVVRRRWSEQEDILDALELLGVSALLDQARAEGVLEQVETELFEVSQLIDGSGDLTGALDGARERPAERAALLGRLLEGRVHRLTAALASRAVGRRTEAKPARRVEEFARFASDRRRRAVAAVSSAVPLNDSQQSRLGAVLAGIYGREIQLNLQIDPEVVGGLRIQVGDDLYDATVLARLSRARSQLVA</sequence>
<comment type="function">
    <text evidence="8">F(1)F(0) ATP synthase produces ATP from ADP in the presence of a proton or sodium gradient. F-type ATPases consist of two structural domains, F(1) containing the extramembraneous catalytic core and F(0) containing the membrane proton channel, linked together by a central stalk and a peripheral stalk. During catalysis, ATP synthesis in the catalytic domain of F(1) is coupled via a rotary mechanism of the central stalk subunits to proton translocation.</text>
</comment>
<keyword evidence="3 8" id="KW-0375">Hydrogen ion transport</keyword>
<dbReference type="EMBL" id="QSWH01000005">
    <property type="protein sequence ID" value="RRR21851.1"/>
    <property type="molecule type" value="Genomic_DNA"/>
</dbReference>
<dbReference type="RefSeq" id="WP_115413143.1">
    <property type="nucleotide sequence ID" value="NZ_CP031356.1"/>
</dbReference>
<evidence type="ECO:0000313" key="9">
    <source>
        <dbReference type="EMBL" id="AXK45392.1"/>
    </source>
</evidence>
<evidence type="ECO:0000256" key="1">
    <source>
        <dbReference type="ARBA" id="ARBA00004370"/>
    </source>
</evidence>